<feature type="compositionally biased region" description="Basic and acidic residues" evidence="1">
    <location>
        <begin position="94"/>
        <end position="106"/>
    </location>
</feature>
<dbReference type="EMBL" id="KL973833">
    <property type="protein sequence ID" value="KFK23916.1"/>
    <property type="molecule type" value="Genomic_DNA"/>
</dbReference>
<gene>
    <name evidence="2" type="ORF">AALP_AAs50506U000100</name>
</gene>
<feature type="region of interest" description="Disordered" evidence="1">
    <location>
        <begin position="68"/>
        <end position="106"/>
    </location>
</feature>
<dbReference type="SUPFAM" id="SSF57667">
    <property type="entry name" value="beta-beta-alpha zinc fingers"/>
    <property type="match status" value="1"/>
</dbReference>
<evidence type="ECO:0008006" key="4">
    <source>
        <dbReference type="Google" id="ProtNLM"/>
    </source>
</evidence>
<dbReference type="FunFam" id="3.30.160.60:FF:002405">
    <property type="entry name" value="tRNA dimethylallyltransferase"/>
    <property type="match status" value="1"/>
</dbReference>
<accession>A0A087G214</accession>
<dbReference type="OrthoDB" id="775260at2759"/>
<dbReference type="eggNOG" id="KOG1384">
    <property type="taxonomic scope" value="Eukaryota"/>
</dbReference>
<keyword evidence="3" id="KW-1185">Reference proteome</keyword>
<dbReference type="AlphaFoldDB" id="A0A087G214"/>
<dbReference type="Gene3D" id="3.30.160.60">
    <property type="entry name" value="Classic Zinc Finger"/>
    <property type="match status" value="1"/>
</dbReference>
<sequence>MDATEFLLSKSEESWDAQVVKPASEILRRFLKTETELGHDLTSGNSIKRDLWSQYVCEACGNKVLRGRHEWDQHRQGRTHRKRTTRLSKAQTFKTREKQGDEVQTV</sequence>
<protein>
    <recommendedName>
        <fullName evidence="4">U1-type domain-containing protein</fullName>
    </recommendedName>
</protein>
<evidence type="ECO:0000313" key="3">
    <source>
        <dbReference type="Proteomes" id="UP000029120"/>
    </source>
</evidence>
<evidence type="ECO:0000256" key="1">
    <source>
        <dbReference type="SAM" id="MobiDB-lite"/>
    </source>
</evidence>
<organism evidence="2 3">
    <name type="scientific">Arabis alpina</name>
    <name type="common">Alpine rock-cress</name>
    <dbReference type="NCBI Taxonomy" id="50452"/>
    <lineage>
        <taxon>Eukaryota</taxon>
        <taxon>Viridiplantae</taxon>
        <taxon>Streptophyta</taxon>
        <taxon>Embryophyta</taxon>
        <taxon>Tracheophyta</taxon>
        <taxon>Spermatophyta</taxon>
        <taxon>Magnoliopsida</taxon>
        <taxon>eudicotyledons</taxon>
        <taxon>Gunneridae</taxon>
        <taxon>Pentapetalae</taxon>
        <taxon>rosids</taxon>
        <taxon>malvids</taxon>
        <taxon>Brassicales</taxon>
        <taxon>Brassicaceae</taxon>
        <taxon>Arabideae</taxon>
        <taxon>Arabis</taxon>
    </lineage>
</organism>
<evidence type="ECO:0000313" key="2">
    <source>
        <dbReference type="EMBL" id="KFK23916.1"/>
    </source>
</evidence>
<feature type="compositionally biased region" description="Basic residues" evidence="1">
    <location>
        <begin position="76"/>
        <end position="86"/>
    </location>
</feature>
<reference evidence="3" key="1">
    <citation type="journal article" date="2015" name="Nat. Plants">
        <title>Genome expansion of Arabis alpina linked with retrotransposition and reduced symmetric DNA methylation.</title>
        <authorList>
            <person name="Willing E.M."/>
            <person name="Rawat V."/>
            <person name="Mandakova T."/>
            <person name="Maumus F."/>
            <person name="James G.V."/>
            <person name="Nordstroem K.J."/>
            <person name="Becker C."/>
            <person name="Warthmann N."/>
            <person name="Chica C."/>
            <person name="Szarzynska B."/>
            <person name="Zytnicki M."/>
            <person name="Albani M.C."/>
            <person name="Kiefer C."/>
            <person name="Bergonzi S."/>
            <person name="Castaings L."/>
            <person name="Mateos J.L."/>
            <person name="Berns M.C."/>
            <person name="Bujdoso N."/>
            <person name="Piofczyk T."/>
            <person name="de Lorenzo L."/>
            <person name="Barrero-Sicilia C."/>
            <person name="Mateos I."/>
            <person name="Piednoel M."/>
            <person name="Hagmann J."/>
            <person name="Chen-Min-Tao R."/>
            <person name="Iglesias-Fernandez R."/>
            <person name="Schuster S.C."/>
            <person name="Alonso-Blanco C."/>
            <person name="Roudier F."/>
            <person name="Carbonero P."/>
            <person name="Paz-Ares J."/>
            <person name="Davis S.J."/>
            <person name="Pecinka A."/>
            <person name="Quesneville H."/>
            <person name="Colot V."/>
            <person name="Lysak M.A."/>
            <person name="Weigel D."/>
            <person name="Coupland G."/>
            <person name="Schneeberger K."/>
        </authorList>
    </citation>
    <scope>NUCLEOTIDE SEQUENCE [LARGE SCALE GENOMIC DNA]</scope>
    <source>
        <strain evidence="3">cv. Pajares</strain>
    </source>
</reference>
<name>A0A087G214_ARAAL</name>
<dbReference type="InterPro" id="IPR036236">
    <property type="entry name" value="Znf_C2H2_sf"/>
</dbReference>
<dbReference type="Proteomes" id="UP000029120">
    <property type="component" value="Unassembled WGS sequence"/>
</dbReference>
<dbReference type="Gramene" id="KFK23916">
    <property type="protein sequence ID" value="KFK23916"/>
    <property type="gene ID" value="AALP_AAs50506U000100"/>
</dbReference>
<proteinExistence type="predicted"/>